<dbReference type="RefSeq" id="XP_036263085.1">
    <property type="nucleotide sequence ID" value="XM_036407377.1"/>
</dbReference>
<proteinExistence type="predicted"/>
<evidence type="ECO:0000313" key="3">
    <source>
        <dbReference type="Proteomes" id="UP000054928"/>
    </source>
</evidence>
<sequence>MLPTFLVVRWLFRKSQFVSTYKREISSVVLSSIKETLSTLDGFADRQSHDWLMLLSFQFRRNKSSAEFSTPFQNGDTPIRADEIKRSHRQTSKCVKK</sequence>
<reference evidence="3" key="1">
    <citation type="submission" date="2014-09" db="EMBL/GenBank/DDBJ databases">
        <authorList>
            <person name="Sharma Rahul"/>
            <person name="Thines Marco"/>
        </authorList>
    </citation>
    <scope>NUCLEOTIDE SEQUENCE [LARGE SCALE GENOMIC DNA]</scope>
</reference>
<dbReference type="Proteomes" id="UP000054928">
    <property type="component" value="Unassembled WGS sequence"/>
</dbReference>
<feature type="region of interest" description="Disordered" evidence="1">
    <location>
        <begin position="67"/>
        <end position="97"/>
    </location>
</feature>
<dbReference type="AlphaFoldDB" id="A0A0P1AEE2"/>
<accession>A0A0P1AEE2</accession>
<name>A0A0P1AEE2_PLAHL</name>
<evidence type="ECO:0000313" key="2">
    <source>
        <dbReference type="EMBL" id="CEG38737.1"/>
    </source>
</evidence>
<feature type="compositionally biased region" description="Polar residues" evidence="1">
    <location>
        <begin position="67"/>
        <end position="76"/>
    </location>
</feature>
<evidence type="ECO:0000256" key="1">
    <source>
        <dbReference type="SAM" id="MobiDB-lite"/>
    </source>
</evidence>
<protein>
    <submittedName>
        <fullName evidence="2">Uncharacterized protein</fullName>
    </submittedName>
</protein>
<dbReference type="GeneID" id="59053032"/>
<feature type="compositionally biased region" description="Basic residues" evidence="1">
    <location>
        <begin position="86"/>
        <end position="97"/>
    </location>
</feature>
<organism evidence="2 3">
    <name type="scientific">Plasmopara halstedii</name>
    <name type="common">Downy mildew of sunflower</name>
    <dbReference type="NCBI Taxonomy" id="4781"/>
    <lineage>
        <taxon>Eukaryota</taxon>
        <taxon>Sar</taxon>
        <taxon>Stramenopiles</taxon>
        <taxon>Oomycota</taxon>
        <taxon>Peronosporomycetes</taxon>
        <taxon>Peronosporales</taxon>
        <taxon>Peronosporaceae</taxon>
        <taxon>Plasmopara</taxon>
    </lineage>
</organism>
<dbReference type="EMBL" id="CCYD01000322">
    <property type="protein sequence ID" value="CEG38737.1"/>
    <property type="molecule type" value="Genomic_DNA"/>
</dbReference>
<keyword evidence="3" id="KW-1185">Reference proteome</keyword>